<feature type="compositionally biased region" description="Low complexity" evidence="1">
    <location>
        <begin position="112"/>
        <end position="123"/>
    </location>
</feature>
<dbReference type="EMBL" id="JAPEVG010000066">
    <property type="protein sequence ID" value="KAJ8488193.1"/>
    <property type="molecule type" value="Genomic_DNA"/>
</dbReference>
<protein>
    <submittedName>
        <fullName evidence="2">Uncharacterized protein</fullName>
    </submittedName>
</protein>
<feature type="compositionally biased region" description="Low complexity" evidence="1">
    <location>
        <begin position="1"/>
        <end position="11"/>
    </location>
</feature>
<dbReference type="AlphaFoldDB" id="A0AAD7XFD2"/>
<evidence type="ECO:0000256" key="1">
    <source>
        <dbReference type="SAM" id="MobiDB-lite"/>
    </source>
</evidence>
<reference evidence="2" key="1">
    <citation type="submission" date="2022-11" db="EMBL/GenBank/DDBJ databases">
        <title>Genome Sequence of Cubamyces cubensis.</title>
        <authorList>
            <person name="Buettner E."/>
        </authorList>
    </citation>
    <scope>NUCLEOTIDE SEQUENCE</scope>
    <source>
        <strain evidence="2">MPL-01</strain>
    </source>
</reference>
<proteinExistence type="predicted"/>
<feature type="region of interest" description="Disordered" evidence="1">
    <location>
        <begin position="466"/>
        <end position="615"/>
    </location>
</feature>
<feature type="region of interest" description="Disordered" evidence="1">
    <location>
        <begin position="96"/>
        <end position="140"/>
    </location>
</feature>
<name>A0AAD7XFD2_9APHY</name>
<feature type="compositionally biased region" description="Pro residues" evidence="1">
    <location>
        <begin position="507"/>
        <end position="517"/>
    </location>
</feature>
<feature type="compositionally biased region" description="Low complexity" evidence="1">
    <location>
        <begin position="495"/>
        <end position="506"/>
    </location>
</feature>
<accession>A0AAD7XFD2</accession>
<sequence>MATPSSSATTPSPRPRYLHSPTGASSSTAVSNGTAANTVDDRERVVQKLRSQAELNKLALNLRARLSYANFKVKNNSTNDTLLDLDSQLVATAKHSPNGKTPIKSNAHYFVGPGSPSGNASASRLSTRRGSMAPPPPVTASAAQSLFSSLLAPPPAKRARTIHNADDPPIVAPEKRVEHVRSPHRPAKVARTPDTHAKSKSKKGAKEKTGAPSSAKGKGKAKQRVTAEGSFENRSGPYGQGDIDVEAAKTLTHFLLAHRPSVSATAGSPRSSISAGSDVGSVQSFPHYAQSAARTVPGSSVQDSPFATLEMRSTATPPHSPALSQPSPALSHAIAHRQGSNLRPEGGGTPKMTSLDRVGSVEDTDAAGMLLLMATSPSPARPTSTRDRDARDAAAFHALRGGGSGLKGRVLFPSYGGAEGGGGGHSRTLSREMSGSFASVSSIATEPASPRTIPARRAMEQQLVSKGPGLQGAPPGGGGHLDVPMMPTVTPPTPTEQVPSQLLPSVPSSPRPSPGQQPPIAHDVSIADSKPFFPPHTPNASFSLSDYVNVSPSPAALQAQPRPSSMAPQPGRRLFEEHSTPKGSSTRRPHAPTLPPPTSPSPSQKNRLSAGVDLV</sequence>
<evidence type="ECO:0000313" key="2">
    <source>
        <dbReference type="EMBL" id="KAJ8488193.1"/>
    </source>
</evidence>
<keyword evidence="3" id="KW-1185">Reference proteome</keyword>
<comment type="caution">
    <text evidence="2">The sequence shown here is derived from an EMBL/GenBank/DDBJ whole genome shotgun (WGS) entry which is preliminary data.</text>
</comment>
<feature type="region of interest" description="Disordered" evidence="1">
    <location>
        <begin position="155"/>
        <end position="242"/>
    </location>
</feature>
<feature type="region of interest" description="Disordered" evidence="1">
    <location>
        <begin position="312"/>
        <end position="356"/>
    </location>
</feature>
<feature type="compositionally biased region" description="Polar residues" evidence="1">
    <location>
        <begin position="22"/>
        <end position="37"/>
    </location>
</feature>
<dbReference type="Proteomes" id="UP001215151">
    <property type="component" value="Unassembled WGS sequence"/>
</dbReference>
<feature type="region of interest" description="Disordered" evidence="1">
    <location>
        <begin position="1"/>
        <end position="40"/>
    </location>
</feature>
<gene>
    <name evidence="2" type="ORF">ONZ51_g3699</name>
</gene>
<evidence type="ECO:0000313" key="3">
    <source>
        <dbReference type="Proteomes" id="UP001215151"/>
    </source>
</evidence>
<feature type="compositionally biased region" description="Low complexity" evidence="1">
    <location>
        <begin position="321"/>
        <end position="333"/>
    </location>
</feature>
<organism evidence="2 3">
    <name type="scientific">Trametes cubensis</name>
    <dbReference type="NCBI Taxonomy" id="1111947"/>
    <lineage>
        <taxon>Eukaryota</taxon>
        <taxon>Fungi</taxon>
        <taxon>Dikarya</taxon>
        <taxon>Basidiomycota</taxon>
        <taxon>Agaricomycotina</taxon>
        <taxon>Agaricomycetes</taxon>
        <taxon>Polyporales</taxon>
        <taxon>Polyporaceae</taxon>
        <taxon>Trametes</taxon>
    </lineage>
</organism>
<feature type="compositionally biased region" description="Polar residues" evidence="1">
    <location>
        <begin position="538"/>
        <end position="552"/>
    </location>
</feature>